<dbReference type="EMBL" id="JANBPU010000001">
    <property type="protein sequence ID" value="KAJ1922163.1"/>
    <property type="molecule type" value="Genomic_DNA"/>
</dbReference>
<evidence type="ECO:0000313" key="2">
    <source>
        <dbReference type="EMBL" id="KAJ1922163.1"/>
    </source>
</evidence>
<comment type="caution">
    <text evidence="2">The sequence shown here is derived from an EMBL/GenBank/DDBJ whole genome shotgun (WGS) entry which is preliminary data.</text>
</comment>
<feature type="region of interest" description="Disordered" evidence="1">
    <location>
        <begin position="42"/>
        <end position="69"/>
    </location>
</feature>
<feature type="region of interest" description="Disordered" evidence="1">
    <location>
        <begin position="279"/>
        <end position="328"/>
    </location>
</feature>
<dbReference type="AlphaFoldDB" id="A0A9W8DTD9"/>
<sequence>MATPNRSGHDDAVVDLTLSTQQAGEGHTSQNRDTGAVIYTIDSSDSEPDHRMQNSQHRLRNGRNTRNNVDTTIDLTEVDDSRLSPYPNYPPVQELDDIIEVIPPPQPPLNTMDTRPLRRSSRQRRLVMASTPRRNQSRQRETRRGSTNNRNSLVDRLDRIRSMTREANEGFSHYPWFPRSGTLMPHFLQSFVSGVGLFANHGEYLDHADEYDDEGIWGNESGDEDFGFWGAPLGNHHPSLHGHHFMANRPRRNLPNGMYATEEDINNGNIAQLIEEMEQARRRPTRPYQPNPLKLTKRQESLSNNPQYTRKVPPVNSGEPPDAKADPTSLSKIPRLVCASCTEQLLASAPVWAPKCGHAASTLTSVYMLFGNIYSPDA</sequence>
<gene>
    <name evidence="2" type="ORF">H4219_000025</name>
</gene>
<evidence type="ECO:0000256" key="1">
    <source>
        <dbReference type="SAM" id="MobiDB-lite"/>
    </source>
</evidence>
<accession>A0A9W8DTD9</accession>
<feature type="region of interest" description="Disordered" evidence="1">
    <location>
        <begin position="102"/>
        <end position="151"/>
    </location>
</feature>
<reference evidence="2" key="1">
    <citation type="submission" date="2022-07" db="EMBL/GenBank/DDBJ databases">
        <title>Phylogenomic reconstructions and comparative analyses of Kickxellomycotina fungi.</title>
        <authorList>
            <person name="Reynolds N.K."/>
            <person name="Stajich J.E."/>
            <person name="Barry K."/>
            <person name="Grigoriev I.V."/>
            <person name="Crous P."/>
            <person name="Smith M.E."/>
        </authorList>
    </citation>
    <scope>NUCLEOTIDE SEQUENCE</scope>
    <source>
        <strain evidence="2">NBRC 100468</strain>
    </source>
</reference>
<dbReference type="Proteomes" id="UP001150538">
    <property type="component" value="Unassembled WGS sequence"/>
</dbReference>
<evidence type="ECO:0000313" key="3">
    <source>
        <dbReference type="Proteomes" id="UP001150538"/>
    </source>
</evidence>
<dbReference type="OrthoDB" id="6105938at2759"/>
<protein>
    <submittedName>
        <fullName evidence="2">Uncharacterized protein</fullName>
    </submittedName>
</protein>
<organism evidence="2 3">
    <name type="scientific">Mycoemilia scoparia</name>
    <dbReference type="NCBI Taxonomy" id="417184"/>
    <lineage>
        <taxon>Eukaryota</taxon>
        <taxon>Fungi</taxon>
        <taxon>Fungi incertae sedis</taxon>
        <taxon>Zoopagomycota</taxon>
        <taxon>Kickxellomycotina</taxon>
        <taxon>Kickxellomycetes</taxon>
        <taxon>Kickxellales</taxon>
        <taxon>Kickxellaceae</taxon>
        <taxon>Mycoemilia</taxon>
    </lineage>
</organism>
<name>A0A9W8DTD9_9FUNG</name>
<proteinExistence type="predicted"/>
<keyword evidence="3" id="KW-1185">Reference proteome</keyword>